<accession>A0A0C3D084</accession>
<dbReference type="EMBL" id="KN822159">
    <property type="protein sequence ID" value="KIM54215.1"/>
    <property type="molecule type" value="Genomic_DNA"/>
</dbReference>
<dbReference type="GO" id="GO:0005634">
    <property type="term" value="C:nucleus"/>
    <property type="evidence" value="ECO:0007669"/>
    <property type="project" value="UniProtKB-SubCell"/>
</dbReference>
<keyword evidence="14" id="KW-1185">Reference proteome</keyword>
<dbReference type="PANTHER" id="PTHR14025:SF20">
    <property type="entry name" value="FANCONI ANEMIA GROUP M PROTEIN"/>
    <property type="match status" value="1"/>
</dbReference>
<dbReference type="PROSITE" id="PS51194">
    <property type="entry name" value="HELICASE_CTER"/>
    <property type="match status" value="1"/>
</dbReference>
<dbReference type="GO" id="GO:0000400">
    <property type="term" value="F:four-way junction DNA binding"/>
    <property type="evidence" value="ECO:0007669"/>
    <property type="project" value="TreeGrafter"/>
</dbReference>
<dbReference type="GO" id="GO:0045003">
    <property type="term" value="P:double-strand break repair via synthesis-dependent strand annealing"/>
    <property type="evidence" value="ECO:0007669"/>
    <property type="project" value="TreeGrafter"/>
</dbReference>
<evidence type="ECO:0000256" key="1">
    <source>
        <dbReference type="ARBA" id="ARBA00004123"/>
    </source>
</evidence>
<dbReference type="GO" id="GO:0009378">
    <property type="term" value="F:four-way junction helicase activity"/>
    <property type="evidence" value="ECO:0007669"/>
    <property type="project" value="TreeGrafter"/>
</dbReference>
<proteinExistence type="inferred from homology"/>
<evidence type="ECO:0000256" key="7">
    <source>
        <dbReference type="ARBA" id="ARBA00023242"/>
    </source>
</evidence>
<dbReference type="InterPro" id="IPR039686">
    <property type="entry name" value="FANCM/Mph1-like_ID"/>
</dbReference>
<keyword evidence="4" id="KW-0378">Hydrolase</keyword>
<keyword evidence="5" id="KW-0347">Helicase</keyword>
<feature type="compositionally biased region" description="Basic and acidic residues" evidence="10">
    <location>
        <begin position="763"/>
        <end position="781"/>
    </location>
</feature>
<feature type="domain" description="Helicase ATP-binding" evidence="11">
    <location>
        <begin position="231"/>
        <end position="399"/>
    </location>
</feature>
<feature type="region of interest" description="Disordered" evidence="10">
    <location>
        <begin position="83"/>
        <end position="150"/>
    </location>
</feature>
<dbReference type="CDD" id="cd18033">
    <property type="entry name" value="DEXDc_FANCM"/>
    <property type="match status" value="1"/>
</dbReference>
<feature type="region of interest" description="Disordered" evidence="10">
    <location>
        <begin position="19"/>
        <end position="56"/>
    </location>
</feature>
<organism evidence="13 14">
    <name type="scientific">Scleroderma citrinum Foug A</name>
    <dbReference type="NCBI Taxonomy" id="1036808"/>
    <lineage>
        <taxon>Eukaryota</taxon>
        <taxon>Fungi</taxon>
        <taxon>Dikarya</taxon>
        <taxon>Basidiomycota</taxon>
        <taxon>Agaricomycotina</taxon>
        <taxon>Agaricomycetes</taxon>
        <taxon>Agaricomycetidae</taxon>
        <taxon>Boletales</taxon>
        <taxon>Sclerodermatineae</taxon>
        <taxon>Sclerodermataceae</taxon>
        <taxon>Scleroderma</taxon>
    </lineage>
</organism>
<feature type="region of interest" description="Disordered" evidence="10">
    <location>
        <begin position="961"/>
        <end position="1064"/>
    </location>
</feature>
<evidence type="ECO:0000256" key="4">
    <source>
        <dbReference type="ARBA" id="ARBA00022801"/>
    </source>
</evidence>
<keyword evidence="3" id="KW-0547">Nucleotide-binding</keyword>
<reference evidence="14" key="2">
    <citation type="submission" date="2015-01" db="EMBL/GenBank/DDBJ databases">
        <title>Evolutionary Origins and Diversification of the Mycorrhizal Mutualists.</title>
        <authorList>
            <consortium name="DOE Joint Genome Institute"/>
            <consortium name="Mycorrhizal Genomics Consortium"/>
            <person name="Kohler A."/>
            <person name="Kuo A."/>
            <person name="Nagy L.G."/>
            <person name="Floudas D."/>
            <person name="Copeland A."/>
            <person name="Barry K.W."/>
            <person name="Cichocki N."/>
            <person name="Veneault-Fourrey C."/>
            <person name="LaButti K."/>
            <person name="Lindquist E.A."/>
            <person name="Lipzen A."/>
            <person name="Lundell T."/>
            <person name="Morin E."/>
            <person name="Murat C."/>
            <person name="Riley R."/>
            <person name="Ohm R."/>
            <person name="Sun H."/>
            <person name="Tunlid A."/>
            <person name="Henrissat B."/>
            <person name="Grigoriev I.V."/>
            <person name="Hibbett D.S."/>
            <person name="Martin F."/>
        </authorList>
    </citation>
    <scope>NUCLEOTIDE SEQUENCE [LARGE SCALE GENOMIC DNA]</scope>
    <source>
        <strain evidence="14">Foug A</strain>
    </source>
</reference>
<feature type="compositionally biased region" description="Low complexity" evidence="10">
    <location>
        <begin position="1016"/>
        <end position="1034"/>
    </location>
</feature>
<comment type="function">
    <text evidence="9">ATP-dependent DNA helicase involved in DNA damage repair by homologous recombination and in genome maintenance. Capable of unwinding D-loops. Plays a role in limiting crossover recombinants during mitotic DNA double-strand break (DSB) repair. Component of a FANCM-MHF complex which promotes gene conversion at blocked replication forks, probably by reversal of the stalled fork.</text>
</comment>
<feature type="compositionally biased region" description="Pro residues" evidence="10">
    <location>
        <begin position="962"/>
        <end position="972"/>
    </location>
</feature>
<dbReference type="GO" id="GO:0005524">
    <property type="term" value="F:ATP binding"/>
    <property type="evidence" value="ECO:0007669"/>
    <property type="project" value="UniProtKB-UniRule"/>
</dbReference>
<comment type="subcellular location">
    <subcellularLocation>
        <location evidence="1 9">Nucleus</location>
    </subcellularLocation>
</comment>
<keyword evidence="7" id="KW-0539">Nucleus</keyword>
<name>A0A0C3D084_9AGAM</name>
<feature type="region of interest" description="Disordered" evidence="10">
    <location>
        <begin position="843"/>
        <end position="946"/>
    </location>
</feature>
<evidence type="ECO:0000259" key="11">
    <source>
        <dbReference type="PROSITE" id="PS51192"/>
    </source>
</evidence>
<evidence type="ECO:0000256" key="10">
    <source>
        <dbReference type="SAM" id="MobiDB-lite"/>
    </source>
</evidence>
<evidence type="ECO:0000256" key="9">
    <source>
        <dbReference type="RuleBase" id="RU367027"/>
    </source>
</evidence>
<feature type="compositionally biased region" description="Polar residues" evidence="10">
    <location>
        <begin position="119"/>
        <end position="137"/>
    </location>
</feature>
<dbReference type="CDD" id="cd12091">
    <property type="entry name" value="FANCM_ID"/>
    <property type="match status" value="1"/>
</dbReference>
<feature type="compositionally biased region" description="Low complexity" evidence="10">
    <location>
        <begin position="89"/>
        <end position="101"/>
    </location>
</feature>
<comment type="similarity">
    <text evidence="2 9">Belongs to the DEAD box helicase family. DEAH subfamily. FANCM sub-subfamily.</text>
</comment>
<protein>
    <recommendedName>
        <fullName evidence="9">ATP-dependent DNA helicase</fullName>
        <ecNumber evidence="9">3.6.4.12</ecNumber>
    </recommendedName>
</protein>
<feature type="region of interest" description="Disordered" evidence="10">
    <location>
        <begin position="1112"/>
        <end position="1257"/>
    </location>
</feature>
<comment type="subunit">
    <text evidence="9">Interacts with the MHF histone-fold complex to form the FANCM-MHF complex.</text>
</comment>
<evidence type="ECO:0000313" key="13">
    <source>
        <dbReference type="EMBL" id="KIM54215.1"/>
    </source>
</evidence>
<dbReference type="GO" id="GO:0036297">
    <property type="term" value="P:interstrand cross-link repair"/>
    <property type="evidence" value="ECO:0007669"/>
    <property type="project" value="TreeGrafter"/>
</dbReference>
<dbReference type="Pfam" id="PF00270">
    <property type="entry name" value="DEAD"/>
    <property type="match status" value="1"/>
</dbReference>
<feature type="region of interest" description="Disordered" evidence="10">
    <location>
        <begin position="1274"/>
        <end position="1314"/>
    </location>
</feature>
<evidence type="ECO:0000313" key="14">
    <source>
        <dbReference type="Proteomes" id="UP000053989"/>
    </source>
</evidence>
<dbReference type="Pfam" id="PF00271">
    <property type="entry name" value="Helicase_C"/>
    <property type="match status" value="1"/>
</dbReference>
<dbReference type="HOGENOM" id="CLU_002513_5_0_1"/>
<dbReference type="EC" id="3.6.4.12" evidence="9"/>
<gene>
    <name evidence="13" type="ORF">SCLCIDRAFT_137192</name>
</gene>
<dbReference type="InterPro" id="IPR001650">
    <property type="entry name" value="Helicase_C-like"/>
</dbReference>
<sequence>MMNSDDYFDDDLDSGILNQLDIIEAAHRPQPTGPPKQVSPQRPRPPKQRRELEAEDSFVDLTLDLNESELRRIDAFVNDAYRGKAKLGSRPSNTPSRPSSSQGPLQTTLFGDILPPAPSSSKTTNASRSPVKPNSRNPFGHPAPKTKQWDHTAFAKTGWKKPKSSKGKADAEFEDENEEEAVEFEQFPALFVSGVLFLVPPPPMKLKVDMLEAKHWIYPLNRPKRDYQFNIVKHSLFDNTLVALPTGLGKTFIAGVVMLNYYRWFPDGKVVFVAPTKPLVAQQIDACHQTCGIPGRDAIELTGNNPRVYRAQMWECKRVFYMTPQTLMSDLTTESCDPRDIVLIVIDEAHKGTGDYAYAQAIRYMMAKNPHFRVLALTATPGSSQEAIQGIVDCLHISRIEIRDEGSLDLREYMHKKAMKQHIITMTGEIVHFQQLLKTVMEDVLKPLVAKGVIEPLDVVKMHSYRALATQQRIGGQRNHPHKWALGALSKLGMMARAMGYLMEASVGMCLKCLQEFVAGKDKDDRKNAQKSALKSNATFQKLLSELEAHRIRPGGFGMHPKMDTLKLLLVQHFGSKMAEDTGNEEPEEGTKAMVFVTYRECVDEIVDVLNEEKPLLRATRFIGQGQDKQGRKGLAQKEQLEVIKKFKSGEFNILVSTSIGEEGLDIGEVDMIICYDAQKTPIRMLQRVGRTGRKRDGYVHVLLSEIREELNWDKAKDTYGELQKCIVRGDQLELYGDVPRLLPDHVRPQVLEKNMDIEEYVREERGRKKKAPPELEDGKSPVKGGKRKRNDDIDRNIPPGASKGFVSVADLVMKKKTKTRKFDHTLAEDDSTDMELQTNLMDTGRSLSASATGEPKSKNKASLRKTRTTEPGRKPATGTVRKKGKAKKSEPLTADQFSRKRSDDSDDMDIERDISHSVREVDQKPISLSPELPTDRTPPDCLPATTSVVCPPKPVFSVVPMTPPHQSPPFPSDSSGTESGPIVMDSPVVLPKPTTPSAWSSSPRAVVREVIELTSSPSSLSPLPQSPPNYSNPCEPDGEELVAEQSKQRSPLRANGGNQDISWLLDEDEDPDIHIISSSPAVPRVQQSPCIQRTVEDDSVIELGEVCASSAKRTMQGSAEIPSVRNSDDRNSPSRFSDIEIPESSFAVRPAGKRLQTRHAESLESAWEPVCTASPPRRRLMRKDTEIIPRASTPPLHSRKLKKPLISIRHNPWLDGEAEHSGDEVSDGSSHSEDDVESESDRRFLKDIPDTQVSPSYDQFHVYRQSLLTQPPRMQDLPHFANKPVRGGSTIERERSRYRTMVSSSPRREDDEPDEYVFGSFIVADDADLSFD</sequence>
<evidence type="ECO:0000256" key="2">
    <source>
        <dbReference type="ARBA" id="ARBA00009889"/>
    </source>
</evidence>
<dbReference type="InterPro" id="IPR011545">
    <property type="entry name" value="DEAD/DEAH_box_helicase_dom"/>
</dbReference>
<evidence type="ECO:0000256" key="8">
    <source>
        <dbReference type="ARBA" id="ARBA00047995"/>
    </source>
</evidence>
<dbReference type="InterPro" id="IPR044749">
    <property type="entry name" value="FANCM_DEXDc"/>
</dbReference>
<evidence type="ECO:0000256" key="3">
    <source>
        <dbReference type="ARBA" id="ARBA00022741"/>
    </source>
</evidence>
<dbReference type="PROSITE" id="PS51192">
    <property type="entry name" value="HELICASE_ATP_BIND_1"/>
    <property type="match status" value="1"/>
</dbReference>
<feature type="compositionally biased region" description="Polar residues" evidence="10">
    <location>
        <begin position="843"/>
        <end position="852"/>
    </location>
</feature>
<keyword evidence="6" id="KW-0067">ATP-binding</keyword>
<dbReference type="Gene3D" id="3.40.50.300">
    <property type="entry name" value="P-loop containing nucleotide triphosphate hydrolases"/>
    <property type="match status" value="2"/>
</dbReference>
<evidence type="ECO:0000259" key="12">
    <source>
        <dbReference type="PROSITE" id="PS51194"/>
    </source>
</evidence>
<dbReference type="STRING" id="1036808.A0A0C3D084"/>
<evidence type="ECO:0000256" key="6">
    <source>
        <dbReference type="ARBA" id="ARBA00022840"/>
    </source>
</evidence>
<dbReference type="SMART" id="SM00490">
    <property type="entry name" value="HELICc"/>
    <property type="match status" value="1"/>
</dbReference>
<evidence type="ECO:0000256" key="5">
    <source>
        <dbReference type="ARBA" id="ARBA00022806"/>
    </source>
</evidence>
<dbReference type="GO" id="GO:0016887">
    <property type="term" value="F:ATP hydrolysis activity"/>
    <property type="evidence" value="ECO:0007669"/>
    <property type="project" value="RHEA"/>
</dbReference>
<dbReference type="SUPFAM" id="SSF52540">
    <property type="entry name" value="P-loop containing nucleoside triphosphate hydrolases"/>
    <property type="match status" value="1"/>
</dbReference>
<dbReference type="InterPro" id="IPR027417">
    <property type="entry name" value="P-loop_NTPase"/>
</dbReference>
<reference evidence="13 14" key="1">
    <citation type="submission" date="2014-04" db="EMBL/GenBank/DDBJ databases">
        <authorList>
            <consortium name="DOE Joint Genome Institute"/>
            <person name="Kuo A."/>
            <person name="Kohler A."/>
            <person name="Nagy L.G."/>
            <person name="Floudas D."/>
            <person name="Copeland A."/>
            <person name="Barry K.W."/>
            <person name="Cichocki N."/>
            <person name="Veneault-Fourrey C."/>
            <person name="LaButti K."/>
            <person name="Lindquist E.A."/>
            <person name="Lipzen A."/>
            <person name="Lundell T."/>
            <person name="Morin E."/>
            <person name="Murat C."/>
            <person name="Sun H."/>
            <person name="Tunlid A."/>
            <person name="Henrissat B."/>
            <person name="Grigoriev I.V."/>
            <person name="Hibbett D.S."/>
            <person name="Martin F."/>
            <person name="Nordberg H.P."/>
            <person name="Cantor M.N."/>
            <person name="Hua S.X."/>
        </authorList>
    </citation>
    <scope>NUCLEOTIDE SEQUENCE [LARGE SCALE GENOMIC DNA]</scope>
    <source>
        <strain evidence="13 14">Foug A</strain>
    </source>
</reference>
<dbReference type="SMART" id="SM00487">
    <property type="entry name" value="DEXDc"/>
    <property type="match status" value="1"/>
</dbReference>
<dbReference type="InParanoid" id="A0A0C3D084"/>
<dbReference type="InterPro" id="IPR014001">
    <property type="entry name" value="Helicase_ATP-bd"/>
</dbReference>
<feature type="region of interest" description="Disordered" evidence="10">
    <location>
        <begin position="763"/>
        <end position="804"/>
    </location>
</feature>
<feature type="compositionally biased region" description="Basic and acidic residues" evidence="10">
    <location>
        <begin position="912"/>
        <end position="924"/>
    </location>
</feature>
<dbReference type="PANTHER" id="PTHR14025">
    <property type="entry name" value="FANCONI ANEMIA GROUP M FANCM FAMILY MEMBER"/>
    <property type="match status" value="1"/>
</dbReference>
<dbReference type="Proteomes" id="UP000053989">
    <property type="component" value="Unassembled WGS sequence"/>
</dbReference>
<comment type="catalytic activity">
    <reaction evidence="8 9">
        <text>ATP + H2O = ADP + phosphate + H(+)</text>
        <dbReference type="Rhea" id="RHEA:13065"/>
        <dbReference type="ChEBI" id="CHEBI:15377"/>
        <dbReference type="ChEBI" id="CHEBI:15378"/>
        <dbReference type="ChEBI" id="CHEBI:30616"/>
        <dbReference type="ChEBI" id="CHEBI:43474"/>
        <dbReference type="ChEBI" id="CHEBI:456216"/>
        <dbReference type="EC" id="3.6.4.12"/>
    </reaction>
</comment>
<feature type="compositionally biased region" description="Basic and acidic residues" evidence="10">
    <location>
        <begin position="1240"/>
        <end position="1250"/>
    </location>
</feature>
<feature type="domain" description="Helicase C-terminal" evidence="12">
    <location>
        <begin position="570"/>
        <end position="747"/>
    </location>
</feature>
<dbReference type="OrthoDB" id="164902at2759"/>
<dbReference type="GO" id="GO:0043138">
    <property type="term" value="F:3'-5' DNA helicase activity"/>
    <property type="evidence" value="ECO:0007669"/>
    <property type="project" value="InterPro"/>
</dbReference>
<dbReference type="CDD" id="cd18801">
    <property type="entry name" value="SF2_C_FANCM_Hef"/>
    <property type="match status" value="1"/>
</dbReference>
<dbReference type="FunFam" id="3.40.50.300:FF:000861">
    <property type="entry name" value="Fanconi anemia, complementation group M"/>
    <property type="match status" value="1"/>
</dbReference>